<proteinExistence type="predicted"/>
<feature type="transmembrane region" description="Helical" evidence="1">
    <location>
        <begin position="1664"/>
        <end position="1684"/>
    </location>
</feature>
<dbReference type="Gene3D" id="2.160.20.110">
    <property type="match status" value="2"/>
</dbReference>
<comment type="caution">
    <text evidence="3">The sequence shown here is derived from an EMBL/GenBank/DDBJ whole genome shotgun (WGS) entry which is preliminary data.</text>
</comment>
<name>W4QE89_9BACI</name>
<keyword evidence="4" id="KW-1185">Reference proteome</keyword>
<dbReference type="Pfam" id="PF07532">
    <property type="entry name" value="Big_4"/>
    <property type="match status" value="9"/>
</dbReference>
<dbReference type="EMBL" id="BAUU01000010">
    <property type="protein sequence ID" value="GAE30267.1"/>
    <property type="molecule type" value="Genomic_DNA"/>
</dbReference>
<dbReference type="Pfam" id="PF07581">
    <property type="entry name" value="Glug"/>
    <property type="match status" value="2"/>
</dbReference>
<evidence type="ECO:0000313" key="3">
    <source>
        <dbReference type="EMBL" id="GAE30267.1"/>
    </source>
</evidence>
<sequence>MKVTVEEDMFVDGDGSAENPYIIMTAQQLDAVRQDVVAHYRLGNDIDLEAYLSGESWEPIDHFNGTFDGDGYQIKGLKIDGNNNNQGMFARVYDFGVIKNVTLVDLDITGRRDIGGLVGRTFTLARIENSSVTGSVSGSNEVGGLVGSNSGRISGSVASTTISVSGSSGGGLVGLNGGEIKNSYASGEISGDSGIGGLVGVHPRDFNNRKIINSYSNSIVTGNKDIGGLVGYVHDPTFIVNSYWNTSVYDGDYPDNGIGTPMTEEQLKQFSTLGDWDFTNSWYVYNGQTFPFLQWENPINNIESEVDSSEIKVGKNTHISVTAIHQQGTYDGTQHAEYNVTKGDEIVDVDHNGIVTANESGEAVITVTLYGEEDTIDVTVKGPIFTEGDGTAENPYIITTAEQLNAVREDLGAHYKLGHDIDLAAYLSGESWEPIGRAGTPFIGTFDGDGYEITGLQFDNEFRENSGFFSALKDPGVIKNVTLVDVDIKATRHTVGGLVGINLGTGRIENSSVTGTVSGGMNVGGIVGINYGMISESVATTTTSARGFRSGGLVGLNSGEIINSYANGRVSGDERVGGLVGEHVKHINSSKISESYSSSIVTGNNNVGGLVGTKDDSARIEHSYWNQSVYNGDYPDNEIGTPLTEAELKKLTTFSNWDFTNTWYVYNDQVFPFLQWENSLESVEVKLDSSTLQIGNSTQITVTAHHEEGSFDGTSNAEYGVTKGDDLISIDEDGQVTATAPGNAEITVELFGEVSTHEIEVLSYQISSIEEFQPITVDSGTEIGQIGLPTTIQVTVSPGDELRDIKVQWTDADEDNPYDATKAGTYTFIGTLVDFSNDVENPNHLTARIDVIVDVPFITDVEAIDSISVENGTKRVDLTLPDEVQVTLNNGETAQIGVNWDNGEPLYDELKAGTYMFTGTFELSEGVIEQVTAFVASLINSEFDQSLKVKNPSNITATVEVEVKQPLITEVEQLAAIHVANGTELSKVGLPDQVNITLNNGQDLDVYVDWNEGVPEYAKMTAGVYQFTGTLKQPEEIENPDQKVAVVDVVVGEPIITEVGTIKAIHVANGTKHSEINLPEQVEVTVNNGNTINVGVIWDKGDPTYNGMRAGTYLFTGKLELPTGVLNPDSKQAKVEVKVDKPFITEVEPLRVIQVENGTKLSEIDFAEQVMVTLNNGEKETINVTWDEGGMDYNRLKAGTYRFTGSLEPVSEIENLNNVRAVAEVKVGRPFIMEVEVLEVISVANGTKFAHIGLPKQVEVTLNNGGQATVDVEWNESVPKYDEKKAGVYHFTGMFKQLDDVENPNFKHVSVEVMVDQPAIVEVGDLGDIAIISVANGTKRSDLTLPKKVEVILDNGEAVEMDVTWNDGHPPYDEKKAGTYTFTGTFVLSQGMLSSLRTSIATIFTSEWNQFSEIQNPEQLTVTVDVEVQEPFITEIEQLERIYVENGTERADLELPQSVEVMLNNGDKINVHVIWDESVPMYNEKQSGAYLFHGTLEQLNGIENRHNEQVTVEVIMDNPIIMSVECLEEITVVNGTNRADLKLPKYVEVLLNNGETIGVNVTWVDGKPQYDGMKAGSYEFIGTLDQLTDIQNPSSIHASLTVYVSERVDPIKDAPHLEDPFINEEHHHENEHSPKNQEILRREHEEYTPLSEEEERLPETATPYLKILLVGLFLVVFSRVLLFLKRMKQSGTE</sequence>
<evidence type="ECO:0000313" key="4">
    <source>
        <dbReference type="Proteomes" id="UP000018895"/>
    </source>
</evidence>
<evidence type="ECO:0000259" key="2">
    <source>
        <dbReference type="SMART" id="SM00635"/>
    </source>
</evidence>
<feature type="domain" description="BIG2" evidence="2">
    <location>
        <begin position="679"/>
        <end position="760"/>
    </location>
</feature>
<dbReference type="SMART" id="SM00635">
    <property type="entry name" value="BID_2"/>
    <property type="match status" value="2"/>
</dbReference>
<dbReference type="InterPro" id="IPR003343">
    <property type="entry name" value="Big_2"/>
</dbReference>
<gene>
    <name evidence="3" type="ORF">JCM9152_1669</name>
</gene>
<reference evidence="3" key="1">
    <citation type="journal article" date="2014" name="Genome Announc.">
        <title>Draft Genome Sequences of Three Alkaliphilic Bacillus Strains, Bacillus wakoensis JCM 9140T, Bacillus akibai JCM 9157T, and Bacillus hemicellulosilyticus JCM 9152T.</title>
        <authorList>
            <person name="Yuki M."/>
            <person name="Oshima K."/>
            <person name="Suda W."/>
            <person name="Oshida Y."/>
            <person name="Kitamura K."/>
            <person name="Iida T."/>
            <person name="Hattori M."/>
            <person name="Ohkuma M."/>
        </authorList>
    </citation>
    <scope>NUCLEOTIDE SEQUENCE [LARGE SCALE GENOMIC DNA]</scope>
    <source>
        <strain evidence="3">JCM 9152</strain>
    </source>
</reference>
<protein>
    <recommendedName>
        <fullName evidence="2">BIG2 domain-containing protein</fullName>
    </recommendedName>
</protein>
<dbReference type="Gene3D" id="2.60.40.1080">
    <property type="match status" value="2"/>
</dbReference>
<evidence type="ECO:0000256" key="1">
    <source>
        <dbReference type="SAM" id="Phobius"/>
    </source>
</evidence>
<dbReference type="RefSeq" id="WP_035342765.1">
    <property type="nucleotide sequence ID" value="NZ_BAUU01000010.1"/>
</dbReference>
<dbReference type="STRING" id="1236971.JCM9152_1669"/>
<keyword evidence="1" id="KW-0812">Transmembrane</keyword>
<keyword evidence="1" id="KW-1133">Transmembrane helix</keyword>
<feature type="domain" description="BIG2" evidence="2">
    <location>
        <begin position="298"/>
        <end position="379"/>
    </location>
</feature>
<dbReference type="InterPro" id="IPR011081">
    <property type="entry name" value="Big_4"/>
</dbReference>
<keyword evidence="1" id="KW-0472">Membrane</keyword>
<dbReference type="OrthoDB" id="9802993at2"/>
<dbReference type="InterPro" id="IPR011493">
    <property type="entry name" value="GLUG"/>
</dbReference>
<accession>W4QE89</accession>
<dbReference type="Proteomes" id="UP000018895">
    <property type="component" value="Unassembled WGS sequence"/>
</dbReference>
<organism evidence="3 4">
    <name type="scientific">Halalkalibacter hemicellulosilyticusJCM 9152</name>
    <dbReference type="NCBI Taxonomy" id="1236971"/>
    <lineage>
        <taxon>Bacteria</taxon>
        <taxon>Bacillati</taxon>
        <taxon>Bacillota</taxon>
        <taxon>Bacilli</taxon>
        <taxon>Bacillales</taxon>
        <taxon>Bacillaceae</taxon>
        <taxon>Halalkalibacter</taxon>
    </lineage>
</organism>